<evidence type="ECO:0000313" key="3">
    <source>
        <dbReference type="Proteomes" id="UP000233398"/>
    </source>
</evidence>
<evidence type="ECO:0000313" key="2">
    <source>
        <dbReference type="EMBL" id="PKD44381.1"/>
    </source>
</evidence>
<dbReference type="Pfam" id="PF00932">
    <property type="entry name" value="LTD"/>
    <property type="match status" value="1"/>
</dbReference>
<dbReference type="OrthoDB" id="1522095at2"/>
<name>A0A2N0VJM0_9BACT</name>
<evidence type="ECO:0000259" key="1">
    <source>
        <dbReference type="PROSITE" id="PS51841"/>
    </source>
</evidence>
<dbReference type="Proteomes" id="UP000233398">
    <property type="component" value="Unassembled WGS sequence"/>
</dbReference>
<dbReference type="PROSITE" id="PS51841">
    <property type="entry name" value="LTD"/>
    <property type="match status" value="1"/>
</dbReference>
<dbReference type="Pfam" id="PF18962">
    <property type="entry name" value="Por_Secre_tail"/>
    <property type="match status" value="1"/>
</dbReference>
<keyword evidence="3" id="KW-1185">Reference proteome</keyword>
<dbReference type="EMBL" id="PISP01000001">
    <property type="protein sequence ID" value="PKD44381.1"/>
    <property type="molecule type" value="Genomic_DNA"/>
</dbReference>
<dbReference type="Gene3D" id="2.60.40.4070">
    <property type="match status" value="1"/>
</dbReference>
<proteinExistence type="predicted"/>
<dbReference type="NCBIfam" id="TIGR04183">
    <property type="entry name" value="Por_Secre_tail"/>
    <property type="match status" value="1"/>
</dbReference>
<reference evidence="2 3" key="1">
    <citation type="submission" date="2017-11" db="EMBL/GenBank/DDBJ databases">
        <title>Rhodohalobacter 15182 sp. nov., isolated from a salt lake.</title>
        <authorList>
            <person name="Han S."/>
        </authorList>
    </citation>
    <scope>NUCLEOTIDE SEQUENCE [LARGE SCALE GENOMIC DNA]</scope>
    <source>
        <strain evidence="2 3">15182</strain>
    </source>
</reference>
<feature type="domain" description="LTD" evidence="1">
    <location>
        <begin position="227"/>
        <end position="340"/>
    </location>
</feature>
<protein>
    <recommendedName>
        <fullName evidence="1">LTD domain-containing protein</fullName>
    </recommendedName>
</protein>
<comment type="caution">
    <text evidence="2">The sequence shown here is derived from an EMBL/GenBank/DDBJ whole genome shotgun (WGS) entry which is preliminary data.</text>
</comment>
<gene>
    <name evidence="2" type="ORF">CWD77_02620</name>
</gene>
<accession>A0A2N0VJM0</accession>
<dbReference type="RefSeq" id="WP_101071673.1">
    <property type="nucleotide sequence ID" value="NZ_PISP01000001.1"/>
</dbReference>
<organism evidence="2 3">
    <name type="scientific">Rhodohalobacter barkolensis</name>
    <dbReference type="NCBI Taxonomy" id="2053187"/>
    <lineage>
        <taxon>Bacteria</taxon>
        <taxon>Pseudomonadati</taxon>
        <taxon>Balneolota</taxon>
        <taxon>Balneolia</taxon>
        <taxon>Balneolales</taxon>
        <taxon>Balneolaceae</taxon>
        <taxon>Rhodohalobacter</taxon>
    </lineage>
</organism>
<dbReference type="InterPro" id="IPR001322">
    <property type="entry name" value="Lamin_tail_dom"/>
</dbReference>
<dbReference type="InterPro" id="IPR026444">
    <property type="entry name" value="Secre_tail"/>
</dbReference>
<dbReference type="InterPro" id="IPR036415">
    <property type="entry name" value="Lamin_tail_dom_sf"/>
</dbReference>
<dbReference type="AlphaFoldDB" id="A0A2N0VJM0"/>
<sequence length="824" mass="92566">MGKPLQKGIFTVLFYLLAFTFLITARSQAQVVIQDERGLEIAFSASGSLNQSQIIQLTPSDISSLFFEGEEITIRPWGESSDSASPFFVESESGDYAIGGLKPANSPKNRLFYLSLANTTSSMIDGINVAFDLLYLPTDNSDFSLQLRYKLGDQEWTDVPGATLNSSMLRGDKEGWNSFSVQSTLDQILLEQEEAIEFEWIDRNGEMDADQIPVAIQHVELFPEIFTPSEMKRGDLIITEILPTTELSNGNVEFVELYNPTEKTISLKGVEVRTSNGSSMIRTDFELSPNSFGVITSASSPEFIRSNQVYRYSNSILSDNNGFVELYSGDREVAKATFERMDTDRSLELNRISNAFDGYTSLQYLSPSATTLSGNVSASPGNAGSAQKLFVKELTGNGWYFISSPGLLDERLSRINFQNINMVRSEVGSFSDFEPNEPLFIYQEDGTSRKLYSVESTQNLSDKSYPINDTSSKIVTAQDDLQNTIGKLTDDSGRRVSPVYLYWNNTDQKFQLLYDENSKVSRWDPLIVNRSVNDPGVFSAETRSIQGNRMDRFIHFSFLELTQDGSRKRLDHSIVGFLREERGQTSTRFDLPKLLPISNDEKIRNDLSMMHISSDESADRTNSFVHFPFDLDQTYSFDVGVISSDRTYQAVLDWSDMLDIPDEWILTLKDNLTGSEIDMKEQGSYEFRVTASEGDLKQMEVEPGTITAFNPDEDERFTVTMKPYESSAGITEETERPGSVELRQNYPNPFNPSTNIVFYLPEQQPVKIGVYNIVGQQVALLADEPIGAGEHTISWNASEMPSGVYIVQLEVGSRIFTRKITLIK</sequence>
<dbReference type="SUPFAM" id="SSF74853">
    <property type="entry name" value="Lamin A/C globular tail domain"/>
    <property type="match status" value="1"/>
</dbReference>